<proteinExistence type="predicted"/>
<dbReference type="Proteomes" id="UP000321393">
    <property type="component" value="Unassembled WGS sequence"/>
</dbReference>
<evidence type="ECO:0000313" key="4">
    <source>
        <dbReference type="Proteomes" id="UP000321947"/>
    </source>
</evidence>
<evidence type="ECO:0000313" key="1">
    <source>
        <dbReference type="EMBL" id="KAA0036598.1"/>
    </source>
</evidence>
<accession>A0A5A7T1C4</accession>
<comment type="caution">
    <text evidence="1">The sequence shown here is derived from an EMBL/GenBank/DDBJ whole genome shotgun (WGS) entry which is preliminary data.</text>
</comment>
<dbReference type="EMBL" id="SSTD01004937">
    <property type="protein sequence ID" value="TYK22624.1"/>
    <property type="molecule type" value="Genomic_DNA"/>
</dbReference>
<dbReference type="EMBL" id="SSTE01019582">
    <property type="protein sequence ID" value="KAA0036598.1"/>
    <property type="molecule type" value="Genomic_DNA"/>
</dbReference>
<gene>
    <name evidence="2" type="ORF">E5676_scaffold195G00520</name>
    <name evidence="1" type="ORF">E6C27_scaffold191G001210</name>
</gene>
<dbReference type="AlphaFoldDB" id="A0A5A7T1C4"/>
<dbReference type="Proteomes" id="UP000321947">
    <property type="component" value="Unassembled WGS sequence"/>
</dbReference>
<reference evidence="3 4" key="1">
    <citation type="submission" date="2019-08" db="EMBL/GenBank/DDBJ databases">
        <title>Draft genome sequences of two oriental melons (Cucumis melo L. var makuwa).</title>
        <authorList>
            <person name="Kwon S.-Y."/>
        </authorList>
    </citation>
    <scope>NUCLEOTIDE SEQUENCE [LARGE SCALE GENOMIC DNA]</scope>
    <source>
        <strain evidence="4">cv. Chang Bougi</strain>
        <strain evidence="3">cv. SW 3</strain>
        <tissue evidence="1">Leaf</tissue>
    </source>
</reference>
<evidence type="ECO:0000313" key="3">
    <source>
        <dbReference type="Proteomes" id="UP000321393"/>
    </source>
</evidence>
<protein>
    <submittedName>
        <fullName evidence="1">Pol protein</fullName>
    </submittedName>
</protein>
<organism evidence="1 3">
    <name type="scientific">Cucumis melo var. makuwa</name>
    <name type="common">Oriental melon</name>
    <dbReference type="NCBI Taxonomy" id="1194695"/>
    <lineage>
        <taxon>Eukaryota</taxon>
        <taxon>Viridiplantae</taxon>
        <taxon>Streptophyta</taxon>
        <taxon>Embryophyta</taxon>
        <taxon>Tracheophyta</taxon>
        <taxon>Spermatophyta</taxon>
        <taxon>Magnoliopsida</taxon>
        <taxon>eudicotyledons</taxon>
        <taxon>Gunneridae</taxon>
        <taxon>Pentapetalae</taxon>
        <taxon>rosids</taxon>
        <taxon>fabids</taxon>
        <taxon>Cucurbitales</taxon>
        <taxon>Cucurbitaceae</taxon>
        <taxon>Benincaseae</taxon>
        <taxon>Cucumis</taxon>
    </lineage>
</organism>
<dbReference type="OrthoDB" id="1433257at2759"/>
<sequence length="173" mass="19377">MAEEVLIVSDGFGSFVIYSDASKKGLGCVLMQQGKIFIDHKSLILHSEGVKHETEKMTCNVKDYDYEILYHLGKANVVADELNRKVSHSAALIMDAADFEIEDYCCQLNASFLVEKHHLAEAGQDEKFSILFDDGLMFKRRLCVPTDSAVKTELLTEAHSTPFSMQLGSTKMY</sequence>
<evidence type="ECO:0000313" key="2">
    <source>
        <dbReference type="EMBL" id="TYK22624.1"/>
    </source>
</evidence>
<name>A0A5A7T1C4_CUCMM</name>